<dbReference type="InterPro" id="IPR000008">
    <property type="entry name" value="C2_dom"/>
</dbReference>
<keyword evidence="3" id="KW-0677">Repeat</keyword>
<feature type="domain" description="C2" evidence="8">
    <location>
        <begin position="657"/>
        <end position="793"/>
    </location>
</feature>
<dbReference type="InterPro" id="IPR013583">
    <property type="entry name" value="MCTP_C"/>
</dbReference>
<feature type="compositionally biased region" description="Low complexity" evidence="6">
    <location>
        <begin position="148"/>
        <end position="171"/>
    </location>
</feature>
<dbReference type="SUPFAM" id="SSF49562">
    <property type="entry name" value="C2 domain (Calcium/lipid-binding domain, CaLB)"/>
    <property type="match status" value="4"/>
</dbReference>
<keyword evidence="5 7" id="KW-0472">Membrane</keyword>
<feature type="transmembrane region" description="Helical" evidence="7">
    <location>
        <begin position="1052"/>
        <end position="1082"/>
    </location>
</feature>
<dbReference type="SMART" id="SM00239">
    <property type="entry name" value="C2"/>
    <property type="match status" value="3"/>
</dbReference>
<dbReference type="AlphaFoldDB" id="A0A843TX93"/>
<dbReference type="Pfam" id="PF08372">
    <property type="entry name" value="PRT_C"/>
    <property type="match status" value="1"/>
</dbReference>
<evidence type="ECO:0000313" key="9">
    <source>
        <dbReference type="EMBL" id="MQL74756.1"/>
    </source>
</evidence>
<evidence type="ECO:0000256" key="7">
    <source>
        <dbReference type="SAM" id="Phobius"/>
    </source>
</evidence>
<gene>
    <name evidence="9" type="ORF">Taro_007133</name>
</gene>
<sequence length="1110" mass="119284">MAAGGSVRKLVVEVVEARDLLPKDGAGSSSPYAVIDFDGQRKRTQTVHRSLNPTWNEVLKFDVSGEPAAGEPLEVDVLHDRRAGTPSRRSNLLGRLRLDPTQFVREGEEALIYFPLQKKNFFSWVRGDIGLKVYYADEPLPPPEEPPVAEAQKPAAADAAPAPAPTETAAADTEKAGEPAAATEPPAAGQATPAETPPAPDQPAPETPSDAADAGNNQEPPPAAAAEAAAGAPAPQEEVSNAENPTVPPAENSTAAPVPAEETPATTEPDTSDPSLSQDPEKDAAFLQPQPRSVTRPPVPVATAVEDGVERSTLDLVDKMQYLFVRVVRARSLPGGAANPRVRIFVSGRTVSTGPAAARRTHHTVKEPRIISEWDQTFAFPRGSAGDAVASDQAPLEVSVWDLPPGSPDDPAAGGGRFLGGVCFDVSEVPTRDPPDSPLAPQWYRLESDDGAVGGDLMLATWVGTQADESFHGAWKADAPCGGGTAGSKVYVSPKLWYLRLTILDCQEVLPLPLAMTAAGSPLINAPMSVRATLGFQSLRTRPASLHRGGSPAPPPWNEDLLFVVAEPLGDQVLHLAVELRPGKEPPAVLAVAGIPLTSVERRVDDRKVAPRWLDLVVPSAGKKAAAAATAPRLRGRLQVRVCLDGGYHVADEPAHACSDYRPSARQLWRSPIGTVELGIIGCRNLLPTKTIAADSDGLLRASADAYAVAKYGPKWARTRTVADSLDPTWNEQYTWPVHDPCTVLTVAVMDESPVALDNDGAGKDAAAPCRPIGRVRIRISALESGRAYRASYPLYLLLPTGLRRTGEVDLAVRFARAGSAFDLLHVYGQPVLPIMHYVRPIAASQRDQLRFAAARTVAAHLARSEPSLRREVVMYLLDAEGPAQTGFSMRKVRANWNRAVSSLTWITDVVRWVDDIRSWRNRTATILAHAVLVLLVWHPDLIVPAVGFHVSLLGLWRYRKRPRGTAGTGHIDLRASQLEVAATAPGVAQLAEELDEEFDPTPSGRGPEVVRARYDRLRGAGARVQSALADLAAQGERLHGMVTWQDPRATWIFVATCLLISAVLLVVPMEAAVSAAAFFWLRHPVFRDRAPPRAVNFFQRLPTLSDRIM</sequence>
<feature type="compositionally biased region" description="Low complexity" evidence="6">
    <location>
        <begin position="288"/>
        <end position="299"/>
    </location>
</feature>
<dbReference type="PANTHER" id="PTHR31425">
    <property type="entry name" value="PHOSPHORIBOSYLANTHRANILATE TRANSFERASE ISOFORM 1"/>
    <property type="match status" value="1"/>
</dbReference>
<keyword evidence="2 7" id="KW-0812">Transmembrane</keyword>
<evidence type="ECO:0000256" key="1">
    <source>
        <dbReference type="ARBA" id="ARBA00004141"/>
    </source>
</evidence>
<dbReference type="GO" id="GO:0016020">
    <property type="term" value="C:membrane"/>
    <property type="evidence" value="ECO:0007669"/>
    <property type="project" value="UniProtKB-SubCell"/>
</dbReference>
<dbReference type="InterPro" id="IPR047259">
    <property type="entry name" value="QUIRKY-like"/>
</dbReference>
<comment type="caution">
    <text evidence="9">The sequence shown here is derived from an EMBL/GenBank/DDBJ whole genome shotgun (WGS) entry which is preliminary data.</text>
</comment>
<feature type="compositionally biased region" description="Low complexity" evidence="6">
    <location>
        <begin position="254"/>
        <end position="269"/>
    </location>
</feature>
<feature type="compositionally biased region" description="Low complexity" evidence="6">
    <location>
        <begin position="178"/>
        <end position="194"/>
    </location>
</feature>
<organism evidence="9 10">
    <name type="scientific">Colocasia esculenta</name>
    <name type="common">Wild taro</name>
    <name type="synonym">Arum esculentum</name>
    <dbReference type="NCBI Taxonomy" id="4460"/>
    <lineage>
        <taxon>Eukaryota</taxon>
        <taxon>Viridiplantae</taxon>
        <taxon>Streptophyta</taxon>
        <taxon>Embryophyta</taxon>
        <taxon>Tracheophyta</taxon>
        <taxon>Spermatophyta</taxon>
        <taxon>Magnoliopsida</taxon>
        <taxon>Liliopsida</taxon>
        <taxon>Araceae</taxon>
        <taxon>Aroideae</taxon>
        <taxon>Colocasieae</taxon>
        <taxon>Colocasia</taxon>
    </lineage>
</organism>
<evidence type="ECO:0000256" key="2">
    <source>
        <dbReference type="ARBA" id="ARBA00022692"/>
    </source>
</evidence>
<dbReference type="InterPro" id="IPR035892">
    <property type="entry name" value="C2_domain_sf"/>
</dbReference>
<evidence type="ECO:0000256" key="4">
    <source>
        <dbReference type="ARBA" id="ARBA00022989"/>
    </source>
</evidence>
<dbReference type="PANTHER" id="PTHR31425:SF35">
    <property type="entry name" value="MULTIPLE C2 DOMAIN AND TRANSMEMBRANE REGION PROTEIN 16"/>
    <property type="match status" value="1"/>
</dbReference>
<dbReference type="Pfam" id="PF00168">
    <property type="entry name" value="C2"/>
    <property type="match status" value="4"/>
</dbReference>
<keyword evidence="4 7" id="KW-1133">Transmembrane helix</keyword>
<dbReference type="EMBL" id="NMUH01000221">
    <property type="protein sequence ID" value="MQL74756.1"/>
    <property type="molecule type" value="Genomic_DNA"/>
</dbReference>
<keyword evidence="10" id="KW-1185">Reference proteome</keyword>
<feature type="compositionally biased region" description="Low complexity" evidence="6">
    <location>
        <begin position="214"/>
        <end position="238"/>
    </location>
</feature>
<protein>
    <recommendedName>
        <fullName evidence="8">C2 domain-containing protein</fullName>
    </recommendedName>
</protein>
<dbReference type="Gene3D" id="2.60.40.150">
    <property type="entry name" value="C2 domain"/>
    <property type="match status" value="3"/>
</dbReference>
<dbReference type="Proteomes" id="UP000652761">
    <property type="component" value="Unassembled WGS sequence"/>
</dbReference>
<evidence type="ECO:0000313" key="10">
    <source>
        <dbReference type="Proteomes" id="UP000652761"/>
    </source>
</evidence>
<dbReference type="PROSITE" id="PS50004">
    <property type="entry name" value="C2"/>
    <property type="match status" value="3"/>
</dbReference>
<feature type="transmembrane region" description="Helical" evidence="7">
    <location>
        <begin position="927"/>
        <end position="957"/>
    </location>
</feature>
<name>A0A843TX93_COLES</name>
<evidence type="ECO:0000259" key="8">
    <source>
        <dbReference type="PROSITE" id="PS50004"/>
    </source>
</evidence>
<dbReference type="OrthoDB" id="67700at2759"/>
<evidence type="ECO:0000256" key="6">
    <source>
        <dbReference type="SAM" id="MobiDB-lite"/>
    </source>
</evidence>
<evidence type="ECO:0000256" key="5">
    <source>
        <dbReference type="ARBA" id="ARBA00023136"/>
    </source>
</evidence>
<feature type="domain" description="C2" evidence="8">
    <location>
        <begin position="1"/>
        <end position="113"/>
    </location>
</feature>
<feature type="compositionally biased region" description="Pro residues" evidence="6">
    <location>
        <begin position="195"/>
        <end position="206"/>
    </location>
</feature>
<feature type="domain" description="C2" evidence="8">
    <location>
        <begin position="306"/>
        <end position="444"/>
    </location>
</feature>
<reference evidence="9" key="1">
    <citation type="submission" date="2017-07" db="EMBL/GenBank/DDBJ databases">
        <title>Taro Niue Genome Assembly and Annotation.</title>
        <authorList>
            <person name="Atibalentja N."/>
            <person name="Keating K."/>
            <person name="Fields C.J."/>
        </authorList>
    </citation>
    <scope>NUCLEOTIDE SEQUENCE</scope>
    <source>
        <strain evidence="9">Niue_2</strain>
        <tissue evidence="9">Leaf</tissue>
    </source>
</reference>
<proteinExistence type="predicted"/>
<evidence type="ECO:0000256" key="3">
    <source>
        <dbReference type="ARBA" id="ARBA00022737"/>
    </source>
</evidence>
<accession>A0A843TX93</accession>
<comment type="subcellular location">
    <subcellularLocation>
        <location evidence="1">Membrane</location>
        <topology evidence="1">Multi-pass membrane protein</topology>
    </subcellularLocation>
</comment>
<feature type="region of interest" description="Disordered" evidence="6">
    <location>
        <begin position="142"/>
        <end position="299"/>
    </location>
</feature>